<proteinExistence type="inferred from homology"/>
<dbReference type="GO" id="GO:0005737">
    <property type="term" value="C:cytoplasm"/>
    <property type="evidence" value="ECO:0007669"/>
    <property type="project" value="UniProtKB-SubCell"/>
</dbReference>
<evidence type="ECO:0000256" key="3">
    <source>
        <dbReference type="ARBA" id="ARBA00004906"/>
    </source>
</evidence>
<evidence type="ECO:0000256" key="6">
    <source>
        <dbReference type="ARBA" id="ARBA00022490"/>
    </source>
</evidence>
<evidence type="ECO:0000313" key="14">
    <source>
        <dbReference type="EMBL" id="KAE9540109.1"/>
    </source>
</evidence>
<evidence type="ECO:0000259" key="13">
    <source>
        <dbReference type="PROSITE" id="PS51698"/>
    </source>
</evidence>
<evidence type="ECO:0000256" key="1">
    <source>
        <dbReference type="ARBA" id="ARBA00000900"/>
    </source>
</evidence>
<dbReference type="InterPro" id="IPR003613">
    <property type="entry name" value="Ubox_domain"/>
</dbReference>
<dbReference type="GO" id="GO:0034450">
    <property type="term" value="F:ubiquitin-ubiquitin ligase activity"/>
    <property type="evidence" value="ECO:0007669"/>
    <property type="project" value="InterPro"/>
</dbReference>
<comment type="function">
    <text evidence="10">Ubiquitin-protein ligase that probably functions as an E3 ligase in conjunction with specific E1 and E2 ligases. May also function as an E4 ligase mediating the assembly of polyubiquitin chains on substrates ubiquitinated by another E3 ubiquitin ligase. Mediates 'Lys-48'-linked polyubiquitination of substrates.</text>
</comment>
<dbReference type="OrthoDB" id="20295at2759"/>
<keyword evidence="6" id="KW-0963">Cytoplasm</keyword>
<dbReference type="InterPro" id="IPR013083">
    <property type="entry name" value="Znf_RING/FYVE/PHD"/>
</dbReference>
<dbReference type="Gene3D" id="3.30.40.10">
    <property type="entry name" value="Zinc/RING finger domain, C3HC4 (zinc finger)"/>
    <property type="match status" value="1"/>
</dbReference>
<keyword evidence="9" id="KW-0007">Acetylation</keyword>
<feature type="coiled-coil region" evidence="12">
    <location>
        <begin position="479"/>
        <end position="506"/>
    </location>
</feature>
<gene>
    <name evidence="14" type="ORF">AGLY_005361</name>
</gene>
<dbReference type="CDD" id="cd16657">
    <property type="entry name" value="RING-Ubox_UBE4A"/>
    <property type="match status" value="1"/>
</dbReference>
<sequence>MSSNEFSVFQQNNLDNSCKSTDNTTSSNSEMAIINNSIDETFNKLVENVFHFTMIPILDKEYDSSVIYLPELLEILKSNVNDRTELEILEQAIFERTLLADPKAYLLKNKHNVSITSNTIEKECIVYLFQCFIELSFAKQENRYPSIREDIYTKIFGFLCTNVSTALKQPDLYSPQNINDQVLKIFETNMASFEEYVKFFTSVNKQIILDEDDGESQIKSIYQPILKKVKEKILQSTIIFLPHCEIALLQVFSAEPLLANMLIDDCYVPDTSPGFNYTNTVLGAAFAISGLPQTPGGKFEYFLKPMEELSGPLESNIWSGSEMLHVQLHKIFLYLLKAGPEVKHKTLSWLGSCLEKNMGRCKLWNIEMSMLGFISDGFALNLSAVLLRLCQPFISNTDNPKLLKIDPTYCAAKVNNNEESKLLGVHLLKLNENTMLLPTDAEDSREDDNSSDYRPVAKGQFNFITECFYMTQKSLEIGFAQVQEKMTNINQELARMQQTFVDAQQSGSATSEVMKLINDRMEGEMTKYLSMKAAILEPSTLHLLSQFQKATCVWLTQVVLDVDKDFQLNNLQSYCPNKFSVIEFPLPSIVPPTLKCIPEFLLENIWRYLTLVRRFHSRSLEEPGFSLVSELLNAVLIFMTSNSRVRNPHLRARLAECLDCLLPHKDEDSSVTNSIGSYYRELLFIRHPHRKQIVHALLDVFVGIEMTGQSVEFEQKFNYRRPMYVVMDYLWKIEEHREVFKLLAKDAENNMEAASPPLFLRFINLLMNDAVFLLDEALTNMAQLRQMQTAHESGQWNNLSQRERAQNMSLMQHIGMIARFDNILGKETINTFKYLTSEIKSIFCHPTMVDRVKDMKEYKFEPAEIVLNICMIYVHLGTSKNGEAFCLAVSKDGRSYNPLLFKQAEDVLARIGGASLIVGITNIAQRVSQLAIQQSNDEELLLTEAPENFLDPIMSTLMMDPVILPSSKINVDRSTIARHLLSDQTDPFNRSHLTMDMVITNNELKNQIDEWIKIKKSQK</sequence>
<dbReference type="PROSITE" id="PS51698">
    <property type="entry name" value="U_BOX"/>
    <property type="match status" value="1"/>
</dbReference>
<evidence type="ECO:0000256" key="7">
    <source>
        <dbReference type="ARBA" id="ARBA00022679"/>
    </source>
</evidence>
<dbReference type="PANTHER" id="PTHR13931:SF16">
    <property type="entry name" value="UBIQUITIN CONJUGATION FACTOR E4 A"/>
    <property type="match status" value="1"/>
</dbReference>
<dbReference type="GO" id="GO:0000209">
    <property type="term" value="P:protein polyubiquitination"/>
    <property type="evidence" value="ECO:0007669"/>
    <property type="project" value="TreeGrafter"/>
</dbReference>
<keyword evidence="12" id="KW-0175">Coiled coil</keyword>
<accession>A0A6G0TYT7</accession>
<dbReference type="GO" id="GO:0036503">
    <property type="term" value="P:ERAD pathway"/>
    <property type="evidence" value="ECO:0007669"/>
    <property type="project" value="InterPro"/>
</dbReference>
<comment type="pathway">
    <text evidence="3">Protein modification; protein ubiquitination.</text>
</comment>
<name>A0A6G0TYT7_APHGL</name>
<dbReference type="EMBL" id="VYZN01000014">
    <property type="protein sequence ID" value="KAE9540109.1"/>
    <property type="molecule type" value="Genomic_DNA"/>
</dbReference>
<dbReference type="UniPathway" id="UPA00143"/>
<protein>
    <recommendedName>
        <fullName evidence="11">Ubiquitin conjugation factor E4 A</fullName>
        <ecNumber evidence="5">2.3.2.27</ecNumber>
    </recommendedName>
</protein>
<comment type="catalytic activity">
    <reaction evidence="1">
        <text>S-ubiquitinyl-[E2 ubiquitin-conjugating enzyme]-L-cysteine + [acceptor protein]-L-lysine = [E2 ubiquitin-conjugating enzyme]-L-cysteine + N(6)-ubiquitinyl-[acceptor protein]-L-lysine.</text>
        <dbReference type="EC" id="2.3.2.27"/>
    </reaction>
</comment>
<reference evidence="14 15" key="1">
    <citation type="submission" date="2019-08" db="EMBL/GenBank/DDBJ databases">
        <title>The genome of the soybean aphid Biotype 1, its phylome, world population structure and adaptation to the North American continent.</title>
        <authorList>
            <person name="Giordano R."/>
            <person name="Donthu R.K."/>
            <person name="Hernandez A.G."/>
            <person name="Wright C.L."/>
            <person name="Zimin A.V."/>
        </authorList>
    </citation>
    <scope>NUCLEOTIDE SEQUENCE [LARGE SCALE GENOMIC DNA]</scope>
    <source>
        <tissue evidence="14">Whole aphids</tissue>
    </source>
</reference>
<dbReference type="AlphaFoldDB" id="A0A6G0TYT7"/>
<dbReference type="GO" id="GO:0005634">
    <property type="term" value="C:nucleus"/>
    <property type="evidence" value="ECO:0007669"/>
    <property type="project" value="TreeGrafter"/>
</dbReference>
<feature type="domain" description="U-box" evidence="13">
    <location>
        <begin position="944"/>
        <end position="1018"/>
    </location>
</feature>
<dbReference type="PANTHER" id="PTHR13931">
    <property type="entry name" value="UBIQUITINATION FACTOR E4"/>
    <property type="match status" value="1"/>
</dbReference>
<evidence type="ECO:0000256" key="8">
    <source>
        <dbReference type="ARBA" id="ARBA00022786"/>
    </source>
</evidence>
<dbReference type="Proteomes" id="UP000475862">
    <property type="component" value="Unassembled WGS sequence"/>
</dbReference>
<dbReference type="Pfam" id="PF10408">
    <property type="entry name" value="Ufd2P_core"/>
    <property type="match status" value="1"/>
</dbReference>
<dbReference type="Pfam" id="PF04564">
    <property type="entry name" value="U-box"/>
    <property type="match status" value="1"/>
</dbReference>
<evidence type="ECO:0000256" key="12">
    <source>
        <dbReference type="SAM" id="Coils"/>
    </source>
</evidence>
<comment type="similarity">
    <text evidence="4">Belongs to the ubiquitin conjugation factor E4 family.</text>
</comment>
<evidence type="ECO:0000256" key="10">
    <source>
        <dbReference type="ARBA" id="ARBA00037624"/>
    </source>
</evidence>
<keyword evidence="7" id="KW-0808">Transferase</keyword>
<comment type="subcellular location">
    <subcellularLocation>
        <location evidence="2">Cytoplasm</location>
    </subcellularLocation>
</comment>
<evidence type="ECO:0000256" key="11">
    <source>
        <dbReference type="ARBA" id="ARBA00040077"/>
    </source>
</evidence>
<dbReference type="SMART" id="SM00504">
    <property type="entry name" value="Ubox"/>
    <property type="match status" value="1"/>
</dbReference>
<evidence type="ECO:0000256" key="4">
    <source>
        <dbReference type="ARBA" id="ARBA00007434"/>
    </source>
</evidence>
<dbReference type="InterPro" id="IPR019474">
    <property type="entry name" value="Ub_conjug_fac_E4_core"/>
</dbReference>
<evidence type="ECO:0000256" key="2">
    <source>
        <dbReference type="ARBA" id="ARBA00004496"/>
    </source>
</evidence>
<keyword evidence="15" id="KW-1185">Reference proteome</keyword>
<dbReference type="FunFam" id="3.30.40.10:FF:000055">
    <property type="entry name" value="Ubiquitin conjugation factor e4 a"/>
    <property type="match status" value="1"/>
</dbReference>
<dbReference type="SUPFAM" id="SSF57850">
    <property type="entry name" value="RING/U-box"/>
    <property type="match status" value="1"/>
</dbReference>
<organism evidence="14 15">
    <name type="scientific">Aphis glycines</name>
    <name type="common">Soybean aphid</name>
    <dbReference type="NCBI Taxonomy" id="307491"/>
    <lineage>
        <taxon>Eukaryota</taxon>
        <taxon>Metazoa</taxon>
        <taxon>Ecdysozoa</taxon>
        <taxon>Arthropoda</taxon>
        <taxon>Hexapoda</taxon>
        <taxon>Insecta</taxon>
        <taxon>Pterygota</taxon>
        <taxon>Neoptera</taxon>
        <taxon>Paraneoptera</taxon>
        <taxon>Hemiptera</taxon>
        <taxon>Sternorrhyncha</taxon>
        <taxon>Aphidomorpha</taxon>
        <taxon>Aphidoidea</taxon>
        <taxon>Aphididae</taxon>
        <taxon>Aphidini</taxon>
        <taxon>Aphis</taxon>
        <taxon>Aphis</taxon>
    </lineage>
</organism>
<dbReference type="EC" id="2.3.2.27" evidence="5"/>
<dbReference type="GO" id="GO:0000151">
    <property type="term" value="C:ubiquitin ligase complex"/>
    <property type="evidence" value="ECO:0007669"/>
    <property type="project" value="InterPro"/>
</dbReference>
<comment type="caution">
    <text evidence="14">The sequence shown here is derived from an EMBL/GenBank/DDBJ whole genome shotgun (WGS) entry which is preliminary data.</text>
</comment>
<dbReference type="InterPro" id="IPR045132">
    <property type="entry name" value="UBE4"/>
</dbReference>
<evidence type="ECO:0000256" key="5">
    <source>
        <dbReference type="ARBA" id="ARBA00012483"/>
    </source>
</evidence>
<keyword evidence="8" id="KW-0833">Ubl conjugation pathway</keyword>
<evidence type="ECO:0000256" key="9">
    <source>
        <dbReference type="ARBA" id="ARBA00022990"/>
    </source>
</evidence>
<evidence type="ECO:0000313" key="15">
    <source>
        <dbReference type="Proteomes" id="UP000475862"/>
    </source>
</evidence>
<dbReference type="GO" id="GO:0006511">
    <property type="term" value="P:ubiquitin-dependent protein catabolic process"/>
    <property type="evidence" value="ECO:0007669"/>
    <property type="project" value="InterPro"/>
</dbReference>